<proteinExistence type="predicted"/>
<reference evidence="2 3" key="1">
    <citation type="submission" date="2018-10" db="EMBL/GenBank/DDBJ databases">
        <title>Genome assembly for a Yunnan-Guizhou Plateau 3E fish, Anabarilius grahami (Regan), and its evolutionary and genetic applications.</title>
        <authorList>
            <person name="Jiang W."/>
        </authorList>
    </citation>
    <scope>NUCLEOTIDE SEQUENCE [LARGE SCALE GENOMIC DNA]</scope>
    <source>
        <strain evidence="2">AG-KIZ</strain>
        <tissue evidence="2">Muscle</tissue>
    </source>
</reference>
<feature type="compositionally biased region" description="Low complexity" evidence="1">
    <location>
        <begin position="115"/>
        <end position="138"/>
    </location>
</feature>
<protein>
    <submittedName>
        <fullName evidence="2">Uncharacterized protein</fullName>
    </submittedName>
</protein>
<name>A0A3N0YJE7_ANAGA</name>
<dbReference type="Proteomes" id="UP000281406">
    <property type="component" value="Unassembled WGS sequence"/>
</dbReference>
<sequence length="151" mass="16978">MKGWINVVSKVIVLHRIVLQTFIRQLGFTDNPLFLVNGAEQNISRLCLPTVSPTTDDMGPDRVSPIPAFILPFRGAVNCRLDNSRQYVPTNEPTTTHLFADLRLKPEEARRLGRSSPPGKKLSPPSEEAPAADSAELAGRSQRWRPRWRPR</sequence>
<dbReference type="OrthoDB" id="5982876at2759"/>
<feature type="compositionally biased region" description="Basic residues" evidence="1">
    <location>
        <begin position="142"/>
        <end position="151"/>
    </location>
</feature>
<evidence type="ECO:0000313" key="3">
    <source>
        <dbReference type="Proteomes" id="UP000281406"/>
    </source>
</evidence>
<evidence type="ECO:0000313" key="2">
    <source>
        <dbReference type="EMBL" id="ROL46375.1"/>
    </source>
</evidence>
<accession>A0A3N0YJE7</accession>
<feature type="region of interest" description="Disordered" evidence="1">
    <location>
        <begin position="107"/>
        <end position="151"/>
    </location>
</feature>
<dbReference type="AlphaFoldDB" id="A0A3N0YJE7"/>
<organism evidence="2 3">
    <name type="scientific">Anabarilius grahami</name>
    <name type="common">Kanglang fish</name>
    <name type="synonym">Barilius grahami</name>
    <dbReference type="NCBI Taxonomy" id="495550"/>
    <lineage>
        <taxon>Eukaryota</taxon>
        <taxon>Metazoa</taxon>
        <taxon>Chordata</taxon>
        <taxon>Craniata</taxon>
        <taxon>Vertebrata</taxon>
        <taxon>Euteleostomi</taxon>
        <taxon>Actinopterygii</taxon>
        <taxon>Neopterygii</taxon>
        <taxon>Teleostei</taxon>
        <taxon>Ostariophysi</taxon>
        <taxon>Cypriniformes</taxon>
        <taxon>Xenocyprididae</taxon>
        <taxon>Xenocypridinae</taxon>
        <taxon>Xenocypridinae incertae sedis</taxon>
        <taxon>Anabarilius</taxon>
    </lineage>
</organism>
<dbReference type="EMBL" id="RJVU01038552">
    <property type="protein sequence ID" value="ROL46375.1"/>
    <property type="molecule type" value="Genomic_DNA"/>
</dbReference>
<gene>
    <name evidence="2" type="ORF">DPX16_0619</name>
</gene>
<comment type="caution">
    <text evidence="2">The sequence shown here is derived from an EMBL/GenBank/DDBJ whole genome shotgun (WGS) entry which is preliminary data.</text>
</comment>
<keyword evidence="3" id="KW-1185">Reference proteome</keyword>
<evidence type="ECO:0000256" key="1">
    <source>
        <dbReference type="SAM" id="MobiDB-lite"/>
    </source>
</evidence>